<gene>
    <name evidence="11" type="ORF">J2Z43_000340</name>
</gene>
<dbReference type="SUPFAM" id="SSF55874">
    <property type="entry name" value="ATPase domain of HSP90 chaperone/DNA topoisomerase II/histidine kinase"/>
    <property type="match status" value="1"/>
</dbReference>
<dbReference type="Proteomes" id="UP000767291">
    <property type="component" value="Unassembled WGS sequence"/>
</dbReference>
<dbReference type="CDD" id="cd00075">
    <property type="entry name" value="HATPase"/>
    <property type="match status" value="1"/>
</dbReference>
<evidence type="ECO:0000256" key="4">
    <source>
        <dbReference type="ARBA" id="ARBA00022553"/>
    </source>
</evidence>
<dbReference type="InterPro" id="IPR036890">
    <property type="entry name" value="HATPase_C_sf"/>
</dbReference>
<dbReference type="GO" id="GO:0016301">
    <property type="term" value="F:kinase activity"/>
    <property type="evidence" value="ECO:0007669"/>
    <property type="project" value="UniProtKB-KW"/>
</dbReference>
<dbReference type="CDD" id="cd06225">
    <property type="entry name" value="HAMP"/>
    <property type="match status" value="1"/>
</dbReference>
<keyword evidence="8" id="KW-0812">Transmembrane</keyword>
<dbReference type="EMBL" id="JAGGJX010000001">
    <property type="protein sequence ID" value="MBP1853950.1"/>
    <property type="molecule type" value="Genomic_DNA"/>
</dbReference>
<reference evidence="11 12" key="1">
    <citation type="submission" date="2021-03" db="EMBL/GenBank/DDBJ databases">
        <title>Genomic Encyclopedia of Type Strains, Phase IV (KMG-IV): sequencing the most valuable type-strain genomes for metagenomic binning, comparative biology and taxonomic classification.</title>
        <authorList>
            <person name="Goeker M."/>
        </authorList>
    </citation>
    <scope>NUCLEOTIDE SEQUENCE [LARGE SCALE GENOMIC DNA]</scope>
    <source>
        <strain evidence="11 12">DSM 1289</strain>
    </source>
</reference>
<evidence type="ECO:0000259" key="10">
    <source>
        <dbReference type="PROSITE" id="PS50885"/>
    </source>
</evidence>
<dbReference type="SMART" id="SM00304">
    <property type="entry name" value="HAMP"/>
    <property type="match status" value="1"/>
</dbReference>
<dbReference type="Pfam" id="PF00672">
    <property type="entry name" value="HAMP"/>
    <property type="match status" value="1"/>
</dbReference>
<protein>
    <recommendedName>
        <fullName evidence="3">histidine kinase</fullName>
        <ecNumber evidence="3">2.7.13.3</ecNumber>
    </recommendedName>
</protein>
<evidence type="ECO:0000256" key="1">
    <source>
        <dbReference type="ARBA" id="ARBA00000085"/>
    </source>
</evidence>
<dbReference type="InterPro" id="IPR003660">
    <property type="entry name" value="HAMP_dom"/>
</dbReference>
<dbReference type="Gene3D" id="1.10.287.130">
    <property type="match status" value="1"/>
</dbReference>
<dbReference type="PROSITE" id="PS50885">
    <property type="entry name" value="HAMP"/>
    <property type="match status" value="1"/>
</dbReference>
<keyword evidence="8" id="KW-1133">Transmembrane helix</keyword>
<dbReference type="InterPro" id="IPR004358">
    <property type="entry name" value="Sig_transdc_His_kin-like_C"/>
</dbReference>
<keyword evidence="7" id="KW-0902">Two-component regulatory system</keyword>
<evidence type="ECO:0000256" key="2">
    <source>
        <dbReference type="ARBA" id="ARBA00004370"/>
    </source>
</evidence>
<dbReference type="SMART" id="SM00387">
    <property type="entry name" value="HATPase_c"/>
    <property type="match status" value="1"/>
</dbReference>
<dbReference type="InterPro" id="IPR005467">
    <property type="entry name" value="His_kinase_dom"/>
</dbReference>
<dbReference type="InterPro" id="IPR003594">
    <property type="entry name" value="HATPase_dom"/>
</dbReference>
<dbReference type="SMART" id="SM00388">
    <property type="entry name" value="HisKA"/>
    <property type="match status" value="1"/>
</dbReference>
<evidence type="ECO:0000313" key="11">
    <source>
        <dbReference type="EMBL" id="MBP1853950.1"/>
    </source>
</evidence>
<evidence type="ECO:0000256" key="7">
    <source>
        <dbReference type="ARBA" id="ARBA00023012"/>
    </source>
</evidence>
<keyword evidence="8" id="KW-0472">Membrane</keyword>
<keyword evidence="6 11" id="KW-0418">Kinase</keyword>
<feature type="domain" description="HAMP" evidence="10">
    <location>
        <begin position="167"/>
        <end position="221"/>
    </location>
</feature>
<name>A0ABS4E7N1_9FIRM</name>
<keyword evidence="5" id="KW-0808">Transferase</keyword>
<sequence length="446" mass="50449">MFYIQNNYYESVRQLLKSQINYTTDWTYKTDTVDTTSFETKINNIFERQSLDKNSKFGVSIIDKNRRIILDQYGFKCNEKVNYDDVERALRDSKASVPYTYKISETGEHVMSISAPLKSNNTIEGVVRYTTSLDAIDKAIAKQALWLALAGVLILLIAVAISLKFAETLINPLSELKDFANELANGNYKVKLKHSTIVDDEIGELAQTFEHMAYEIDKSEKLKEEFISSISHELRTPLTSIKGWSETLGLESITRDELDLGLGIIQDETARLIKLVEELLDFSRLSSDRIKINIDEVDVEGLVVGVVNQLKVKASEKNVDLLFEFEDEEMTTIQGDKNRLRQVLINLIQNSLKFTESEGYVKLYVSQDTEMTTVKVEDNGAGIEEQNLNKVLDRFFQEDYNKAGSGLGLAISNEIVKLHGGIMNIESKKNEGTTITFTLANKVVKV</sequence>
<evidence type="ECO:0000256" key="8">
    <source>
        <dbReference type="SAM" id="Phobius"/>
    </source>
</evidence>
<evidence type="ECO:0000313" key="12">
    <source>
        <dbReference type="Proteomes" id="UP000767291"/>
    </source>
</evidence>
<evidence type="ECO:0000259" key="9">
    <source>
        <dbReference type="PROSITE" id="PS50109"/>
    </source>
</evidence>
<accession>A0ABS4E7N1</accession>
<dbReference type="EC" id="2.7.13.3" evidence="3"/>
<dbReference type="Pfam" id="PF02518">
    <property type="entry name" value="HATPase_c"/>
    <property type="match status" value="1"/>
</dbReference>
<dbReference type="InterPro" id="IPR036097">
    <property type="entry name" value="HisK_dim/P_sf"/>
</dbReference>
<dbReference type="SUPFAM" id="SSF158472">
    <property type="entry name" value="HAMP domain-like"/>
    <property type="match status" value="1"/>
</dbReference>
<dbReference type="Gene3D" id="3.30.565.10">
    <property type="entry name" value="Histidine kinase-like ATPase, C-terminal domain"/>
    <property type="match status" value="1"/>
</dbReference>
<dbReference type="PANTHER" id="PTHR43711">
    <property type="entry name" value="TWO-COMPONENT HISTIDINE KINASE"/>
    <property type="match status" value="1"/>
</dbReference>
<dbReference type="SUPFAM" id="SSF47384">
    <property type="entry name" value="Homodimeric domain of signal transducing histidine kinase"/>
    <property type="match status" value="1"/>
</dbReference>
<comment type="subcellular location">
    <subcellularLocation>
        <location evidence="2">Membrane</location>
    </subcellularLocation>
</comment>
<organism evidence="11 12">
    <name type="scientific">Metaclostridioides mangenotii</name>
    <dbReference type="NCBI Taxonomy" id="1540"/>
    <lineage>
        <taxon>Bacteria</taxon>
        <taxon>Bacillati</taxon>
        <taxon>Bacillota</taxon>
        <taxon>Clostridia</taxon>
        <taxon>Peptostreptococcales</taxon>
        <taxon>Peptostreptococcaceae</taxon>
        <taxon>Metaclostridioides</taxon>
    </lineage>
</organism>
<feature type="domain" description="Histidine kinase" evidence="9">
    <location>
        <begin position="229"/>
        <end position="443"/>
    </location>
</feature>
<dbReference type="PRINTS" id="PR00344">
    <property type="entry name" value="BCTRLSENSOR"/>
</dbReference>
<dbReference type="Gene3D" id="1.10.8.500">
    <property type="entry name" value="HAMP domain in histidine kinase"/>
    <property type="match status" value="1"/>
</dbReference>
<dbReference type="Pfam" id="PF00512">
    <property type="entry name" value="HisKA"/>
    <property type="match status" value="1"/>
</dbReference>
<keyword evidence="12" id="KW-1185">Reference proteome</keyword>
<dbReference type="PANTHER" id="PTHR43711:SF1">
    <property type="entry name" value="HISTIDINE KINASE 1"/>
    <property type="match status" value="1"/>
</dbReference>
<comment type="caution">
    <text evidence="11">The sequence shown here is derived from an EMBL/GenBank/DDBJ whole genome shotgun (WGS) entry which is preliminary data.</text>
</comment>
<dbReference type="CDD" id="cd00082">
    <property type="entry name" value="HisKA"/>
    <property type="match status" value="1"/>
</dbReference>
<comment type="catalytic activity">
    <reaction evidence="1">
        <text>ATP + protein L-histidine = ADP + protein N-phospho-L-histidine.</text>
        <dbReference type="EC" id="2.7.13.3"/>
    </reaction>
</comment>
<evidence type="ECO:0000256" key="3">
    <source>
        <dbReference type="ARBA" id="ARBA00012438"/>
    </source>
</evidence>
<evidence type="ECO:0000256" key="5">
    <source>
        <dbReference type="ARBA" id="ARBA00022679"/>
    </source>
</evidence>
<keyword evidence="4" id="KW-0597">Phosphoprotein</keyword>
<dbReference type="InterPro" id="IPR050736">
    <property type="entry name" value="Sensor_HK_Regulatory"/>
</dbReference>
<dbReference type="InterPro" id="IPR003661">
    <property type="entry name" value="HisK_dim/P_dom"/>
</dbReference>
<dbReference type="Gene3D" id="3.30.450.20">
    <property type="entry name" value="PAS domain"/>
    <property type="match status" value="1"/>
</dbReference>
<feature type="transmembrane region" description="Helical" evidence="8">
    <location>
        <begin position="144"/>
        <end position="163"/>
    </location>
</feature>
<proteinExistence type="predicted"/>
<evidence type="ECO:0000256" key="6">
    <source>
        <dbReference type="ARBA" id="ARBA00022777"/>
    </source>
</evidence>
<dbReference type="PROSITE" id="PS50109">
    <property type="entry name" value="HIS_KIN"/>
    <property type="match status" value="1"/>
</dbReference>